<dbReference type="EMBL" id="JABCKI010000038">
    <property type="protein sequence ID" value="KAG5653701.1"/>
    <property type="molecule type" value="Genomic_DNA"/>
</dbReference>
<evidence type="ECO:0000313" key="1">
    <source>
        <dbReference type="EMBL" id="KAG5653701.1"/>
    </source>
</evidence>
<evidence type="ECO:0000313" key="2">
    <source>
        <dbReference type="Proteomes" id="UP000717328"/>
    </source>
</evidence>
<accession>A0A9P7KNN2</accession>
<protein>
    <submittedName>
        <fullName evidence="1">Uncharacterized protein</fullName>
    </submittedName>
</protein>
<proteinExistence type="predicted"/>
<dbReference type="AlphaFoldDB" id="A0A9P7KNN2"/>
<dbReference type="PANTHER" id="PTHR33927">
    <property type="entry name" value="TRANSMEMBRANE PROTEIN"/>
    <property type="match status" value="1"/>
</dbReference>
<reference evidence="1" key="1">
    <citation type="submission" date="2021-02" db="EMBL/GenBank/DDBJ databases">
        <authorList>
            <person name="Nieuwenhuis M."/>
            <person name="Van De Peppel L.J.J."/>
        </authorList>
    </citation>
    <scope>NUCLEOTIDE SEQUENCE</scope>
    <source>
        <strain evidence="1">D49</strain>
    </source>
</reference>
<dbReference type="OrthoDB" id="3142841at2759"/>
<dbReference type="Proteomes" id="UP000717328">
    <property type="component" value="Unassembled WGS sequence"/>
</dbReference>
<comment type="caution">
    <text evidence="1">The sequence shown here is derived from an EMBL/GenBank/DDBJ whole genome shotgun (WGS) entry which is preliminary data.</text>
</comment>
<organism evidence="1 2">
    <name type="scientific">Sphagnurus paluster</name>
    <dbReference type="NCBI Taxonomy" id="117069"/>
    <lineage>
        <taxon>Eukaryota</taxon>
        <taxon>Fungi</taxon>
        <taxon>Dikarya</taxon>
        <taxon>Basidiomycota</taxon>
        <taxon>Agaricomycotina</taxon>
        <taxon>Agaricomycetes</taxon>
        <taxon>Agaricomycetidae</taxon>
        <taxon>Agaricales</taxon>
        <taxon>Tricholomatineae</taxon>
        <taxon>Lyophyllaceae</taxon>
        <taxon>Sphagnurus</taxon>
    </lineage>
</organism>
<gene>
    <name evidence="1" type="ORF">H0H81_011281</name>
</gene>
<name>A0A9P7KNN2_9AGAR</name>
<dbReference type="InterPro" id="IPR052979">
    <property type="entry name" value="Adenylate-forming_domain"/>
</dbReference>
<dbReference type="PANTHER" id="PTHR33927:SF5">
    <property type="entry name" value="ENZYME, PUTATIVE (AFU_ORTHOLOGUE AFUA_8G01222)-RELATED"/>
    <property type="match status" value="1"/>
</dbReference>
<sequence>MVASLILPWLRLRKVDIVYSERVSSQAIRMYFDYTTPAAGSLIRISDQPFTEWHNFATLPEPGKPGFSIVVSRGGEWAKQQILNPSSKIWVRGIPIYGVMRIACMFRRIVLVATSSGIGPCIPIVLEQKIPIRLLWISSNVRETFGNHLVETVVKANPQAIIYNTQQYGKPDIVKLTFRLVKEFNAEAVVVMSNKKVTEKVVYEMMSRGIPAFGTT</sequence>
<keyword evidence="2" id="KW-1185">Reference proteome</keyword>
<reference evidence="1" key="2">
    <citation type="submission" date="2021-10" db="EMBL/GenBank/DDBJ databases">
        <title>Phylogenomics reveals ancestral predisposition of the termite-cultivated fungus Termitomyces towards a domesticated lifestyle.</title>
        <authorList>
            <person name="Auxier B."/>
            <person name="Grum-Grzhimaylo A."/>
            <person name="Cardenas M.E."/>
            <person name="Lodge J.D."/>
            <person name="Laessoe T."/>
            <person name="Pedersen O."/>
            <person name="Smith M.E."/>
            <person name="Kuyper T.W."/>
            <person name="Franco-Molano E.A."/>
            <person name="Baroni T.J."/>
            <person name="Aanen D.K."/>
        </authorList>
    </citation>
    <scope>NUCLEOTIDE SEQUENCE</scope>
    <source>
        <strain evidence="1">D49</strain>
    </source>
</reference>